<comment type="caution">
    <text evidence="1">The sequence shown here is derived from an EMBL/GenBank/DDBJ whole genome shotgun (WGS) entry which is preliminary data.</text>
</comment>
<evidence type="ECO:0000313" key="1">
    <source>
        <dbReference type="EMBL" id="MPN23464.1"/>
    </source>
</evidence>
<name>A0A645GHZ0_9ZZZZ</name>
<protein>
    <submittedName>
        <fullName evidence="1">Uncharacterized protein</fullName>
    </submittedName>
</protein>
<reference evidence="1" key="1">
    <citation type="submission" date="2019-08" db="EMBL/GenBank/DDBJ databases">
        <authorList>
            <person name="Kucharzyk K."/>
            <person name="Murdoch R.W."/>
            <person name="Higgins S."/>
            <person name="Loffler F."/>
        </authorList>
    </citation>
    <scope>NUCLEOTIDE SEQUENCE</scope>
</reference>
<proteinExistence type="predicted"/>
<sequence>MVITGFDFRVFGNLCHVQVPFLRFFPKKVTIAINPVIQRNGENLHLVVLKNLLRRLAFQLVVNDLKTSVRFCNSKNSLQHFPDSFRTVNMQRHFSAQKPETRHQTGQTETMVAMKMRYKNMVDLGESRFCLS</sequence>
<organism evidence="1">
    <name type="scientific">bioreactor metagenome</name>
    <dbReference type="NCBI Taxonomy" id="1076179"/>
    <lineage>
        <taxon>unclassified sequences</taxon>
        <taxon>metagenomes</taxon>
        <taxon>ecological metagenomes</taxon>
    </lineage>
</organism>
<dbReference type="AlphaFoldDB" id="A0A645GHZ0"/>
<dbReference type="EMBL" id="VSSQ01071982">
    <property type="protein sequence ID" value="MPN23464.1"/>
    <property type="molecule type" value="Genomic_DNA"/>
</dbReference>
<gene>
    <name evidence="1" type="ORF">SDC9_170852</name>
</gene>
<accession>A0A645GHZ0</accession>